<comment type="caution">
    <text evidence="1">The sequence shown here is derived from an EMBL/GenBank/DDBJ whole genome shotgun (WGS) entry which is preliminary data.</text>
</comment>
<evidence type="ECO:0000313" key="1">
    <source>
        <dbReference type="EMBL" id="KAH6933074.1"/>
    </source>
</evidence>
<evidence type="ECO:0000313" key="2">
    <source>
        <dbReference type="Proteomes" id="UP000821845"/>
    </source>
</evidence>
<sequence>MQDRCWTIPVIAACVTSLISVVDSSRGYLYVLYIDTYQISRGAASWPDSIQMVTQNLSGLAFGAALTCLSLYSLLYFTKYRGAATSAKFAAWSVAGLVWPSFTSFLAENYGLHGALLLCGGCILQAGPFIMLLKRPRPLTCCFKTRINDEESTCAANMQRPETQRQTGTPTPSSARPTEASMRSTYESAHITLSWESLKTLIGIPEFYILTLLYVVFDWCQSVFLTTAADYALDKGATLEKAKYVLTAVALGSLVGRTAMPLAADRIPFSRAPFAVVCLVASLLAFVAASLSTSFHYFVAFSTLLGMFQGYVMCMRTVLFSDYLGIQYVPITFGIAGLILVPLSFSSPSVLGAFRDILGSYDNLYRVLGALDFSGAMLLFLLVYRDWSRRRKWEVNNGTAVTSNDTAID</sequence>
<reference evidence="1" key="1">
    <citation type="submission" date="2020-05" db="EMBL/GenBank/DDBJ databases">
        <title>Large-scale comparative analyses of tick genomes elucidate their genetic diversity and vector capacities.</title>
        <authorList>
            <person name="Jia N."/>
            <person name="Wang J."/>
            <person name="Shi W."/>
            <person name="Du L."/>
            <person name="Sun Y."/>
            <person name="Zhan W."/>
            <person name="Jiang J."/>
            <person name="Wang Q."/>
            <person name="Zhang B."/>
            <person name="Ji P."/>
            <person name="Sakyi L.B."/>
            <person name="Cui X."/>
            <person name="Yuan T."/>
            <person name="Jiang B."/>
            <person name="Yang W."/>
            <person name="Lam T.T.-Y."/>
            <person name="Chang Q."/>
            <person name="Ding S."/>
            <person name="Wang X."/>
            <person name="Zhu J."/>
            <person name="Ruan X."/>
            <person name="Zhao L."/>
            <person name="Wei J."/>
            <person name="Que T."/>
            <person name="Du C."/>
            <person name="Cheng J."/>
            <person name="Dai P."/>
            <person name="Han X."/>
            <person name="Huang E."/>
            <person name="Gao Y."/>
            <person name="Liu J."/>
            <person name="Shao H."/>
            <person name="Ye R."/>
            <person name="Li L."/>
            <person name="Wei W."/>
            <person name="Wang X."/>
            <person name="Wang C."/>
            <person name="Yang T."/>
            <person name="Huo Q."/>
            <person name="Li W."/>
            <person name="Guo W."/>
            <person name="Chen H."/>
            <person name="Zhou L."/>
            <person name="Ni X."/>
            <person name="Tian J."/>
            <person name="Zhou Y."/>
            <person name="Sheng Y."/>
            <person name="Liu T."/>
            <person name="Pan Y."/>
            <person name="Xia L."/>
            <person name="Li J."/>
            <person name="Zhao F."/>
            <person name="Cao W."/>
        </authorList>
    </citation>
    <scope>NUCLEOTIDE SEQUENCE</scope>
    <source>
        <strain evidence="1">Hyas-2018</strain>
    </source>
</reference>
<protein>
    <submittedName>
        <fullName evidence="1">Uncharacterized protein</fullName>
    </submittedName>
</protein>
<organism evidence="1 2">
    <name type="scientific">Hyalomma asiaticum</name>
    <name type="common">Tick</name>
    <dbReference type="NCBI Taxonomy" id="266040"/>
    <lineage>
        <taxon>Eukaryota</taxon>
        <taxon>Metazoa</taxon>
        <taxon>Ecdysozoa</taxon>
        <taxon>Arthropoda</taxon>
        <taxon>Chelicerata</taxon>
        <taxon>Arachnida</taxon>
        <taxon>Acari</taxon>
        <taxon>Parasitiformes</taxon>
        <taxon>Ixodida</taxon>
        <taxon>Ixodoidea</taxon>
        <taxon>Ixodidae</taxon>
        <taxon>Hyalomminae</taxon>
        <taxon>Hyalomma</taxon>
    </lineage>
</organism>
<gene>
    <name evidence="1" type="ORF">HPB50_011854</name>
</gene>
<dbReference type="Proteomes" id="UP000821845">
    <property type="component" value="Chromosome 4"/>
</dbReference>
<dbReference type="EMBL" id="CM023484">
    <property type="protein sequence ID" value="KAH6933074.1"/>
    <property type="molecule type" value="Genomic_DNA"/>
</dbReference>
<keyword evidence="2" id="KW-1185">Reference proteome</keyword>
<accession>A0ACB7SGN7</accession>
<proteinExistence type="predicted"/>
<name>A0ACB7SGN7_HYAAI</name>